<keyword evidence="3 6" id="KW-0812">Transmembrane</keyword>
<feature type="transmembrane region" description="Helical" evidence="6">
    <location>
        <begin position="122"/>
        <end position="149"/>
    </location>
</feature>
<dbReference type="Proteomes" id="UP000789342">
    <property type="component" value="Unassembled WGS sequence"/>
</dbReference>
<dbReference type="PANTHER" id="PTHR16932:SF18">
    <property type="entry name" value="INTERFERON, ALPHA-INDUCIBLE PROTEIN 27-LIKE 2"/>
    <property type="match status" value="1"/>
</dbReference>
<sequence length="191" mass="20939">MEIKRINYPLLEILLIIIFGQFATGAPILEIENSTKLSNTYENKVKLSTDYDSTMSESQIRSIELPSIELPSIELPSINITSFDLSSIKFEDVKIVLIVIGIIGILVILYCMPVIITTIIRAIGFGIVGIAKGSYAAAVMASYGGYVFIKSLCAVLQSAGALGIVKFKELFILLGRVSMIFLRTIFCCSQK</sequence>
<organism evidence="7 8">
    <name type="scientific">Acaulospora morrowiae</name>
    <dbReference type="NCBI Taxonomy" id="94023"/>
    <lineage>
        <taxon>Eukaryota</taxon>
        <taxon>Fungi</taxon>
        <taxon>Fungi incertae sedis</taxon>
        <taxon>Mucoromycota</taxon>
        <taxon>Glomeromycotina</taxon>
        <taxon>Glomeromycetes</taxon>
        <taxon>Diversisporales</taxon>
        <taxon>Acaulosporaceae</taxon>
        <taxon>Acaulospora</taxon>
    </lineage>
</organism>
<evidence type="ECO:0000256" key="2">
    <source>
        <dbReference type="ARBA" id="ARBA00007262"/>
    </source>
</evidence>
<evidence type="ECO:0000256" key="5">
    <source>
        <dbReference type="ARBA" id="ARBA00023136"/>
    </source>
</evidence>
<dbReference type="EMBL" id="CAJVPV010000586">
    <property type="protein sequence ID" value="CAG8464108.1"/>
    <property type="molecule type" value="Genomic_DNA"/>
</dbReference>
<gene>
    <name evidence="7" type="ORF">AMORRO_LOCUS1543</name>
</gene>
<feature type="transmembrane region" description="Helical" evidence="6">
    <location>
        <begin position="95"/>
        <end position="116"/>
    </location>
</feature>
<dbReference type="GO" id="GO:0016020">
    <property type="term" value="C:membrane"/>
    <property type="evidence" value="ECO:0007669"/>
    <property type="project" value="UniProtKB-SubCell"/>
</dbReference>
<dbReference type="InterPro" id="IPR009311">
    <property type="entry name" value="IFI6/IFI27-like"/>
</dbReference>
<comment type="subcellular location">
    <subcellularLocation>
        <location evidence="1">Membrane</location>
        <topology evidence="1">Multi-pass membrane protein</topology>
    </subcellularLocation>
</comment>
<comment type="similarity">
    <text evidence="2">Belongs to the IFI6/IFI27 family.</text>
</comment>
<evidence type="ECO:0000256" key="4">
    <source>
        <dbReference type="ARBA" id="ARBA00022989"/>
    </source>
</evidence>
<feature type="transmembrane region" description="Helical" evidence="6">
    <location>
        <begin position="170"/>
        <end position="186"/>
    </location>
</feature>
<feature type="transmembrane region" description="Helical" evidence="6">
    <location>
        <begin position="6"/>
        <end position="29"/>
    </location>
</feature>
<dbReference type="PANTHER" id="PTHR16932">
    <property type="entry name" value="INTERFERON ALPHA-INDUCIBLE PROTEIN 27"/>
    <property type="match status" value="1"/>
</dbReference>
<evidence type="ECO:0000313" key="7">
    <source>
        <dbReference type="EMBL" id="CAG8464108.1"/>
    </source>
</evidence>
<protein>
    <submittedName>
        <fullName evidence="7">1339_t:CDS:1</fullName>
    </submittedName>
</protein>
<dbReference type="InterPro" id="IPR038213">
    <property type="entry name" value="IFI6/IFI27-like_sf"/>
</dbReference>
<dbReference type="OrthoDB" id="440424at2759"/>
<evidence type="ECO:0000256" key="6">
    <source>
        <dbReference type="SAM" id="Phobius"/>
    </source>
</evidence>
<proteinExistence type="inferred from homology"/>
<dbReference type="Gene3D" id="6.10.110.10">
    <property type="match status" value="1"/>
</dbReference>
<evidence type="ECO:0000256" key="1">
    <source>
        <dbReference type="ARBA" id="ARBA00004141"/>
    </source>
</evidence>
<name>A0A9N8VRT0_9GLOM</name>
<keyword evidence="5 6" id="KW-0472">Membrane</keyword>
<keyword evidence="4 6" id="KW-1133">Transmembrane helix</keyword>
<dbReference type="AlphaFoldDB" id="A0A9N8VRT0"/>
<reference evidence="7" key="1">
    <citation type="submission" date="2021-06" db="EMBL/GenBank/DDBJ databases">
        <authorList>
            <person name="Kallberg Y."/>
            <person name="Tangrot J."/>
            <person name="Rosling A."/>
        </authorList>
    </citation>
    <scope>NUCLEOTIDE SEQUENCE</scope>
    <source>
        <strain evidence="7">CL551</strain>
    </source>
</reference>
<keyword evidence="8" id="KW-1185">Reference proteome</keyword>
<comment type="caution">
    <text evidence="7">The sequence shown here is derived from an EMBL/GenBank/DDBJ whole genome shotgun (WGS) entry which is preliminary data.</text>
</comment>
<evidence type="ECO:0000256" key="3">
    <source>
        <dbReference type="ARBA" id="ARBA00022692"/>
    </source>
</evidence>
<evidence type="ECO:0000313" key="8">
    <source>
        <dbReference type="Proteomes" id="UP000789342"/>
    </source>
</evidence>
<accession>A0A9N8VRT0</accession>
<dbReference type="Pfam" id="PF06140">
    <property type="entry name" value="Ifi-6-16"/>
    <property type="match status" value="1"/>
</dbReference>